<comment type="caution">
    <text evidence="1">The sequence shown here is derived from an EMBL/GenBank/DDBJ whole genome shotgun (WGS) entry which is preliminary data.</text>
</comment>
<accession>A0A0F9MQC2</accession>
<protein>
    <submittedName>
        <fullName evidence="1">Uncharacterized protein</fullName>
    </submittedName>
</protein>
<name>A0A0F9MQC2_9ZZZZ</name>
<gene>
    <name evidence="1" type="ORF">LCGC14_1045850</name>
</gene>
<evidence type="ECO:0000313" key="1">
    <source>
        <dbReference type="EMBL" id="KKN09500.1"/>
    </source>
</evidence>
<dbReference type="AlphaFoldDB" id="A0A0F9MQC2"/>
<organism evidence="1">
    <name type="scientific">marine sediment metagenome</name>
    <dbReference type="NCBI Taxonomy" id="412755"/>
    <lineage>
        <taxon>unclassified sequences</taxon>
        <taxon>metagenomes</taxon>
        <taxon>ecological metagenomes</taxon>
    </lineage>
</organism>
<dbReference type="EMBL" id="LAZR01004341">
    <property type="protein sequence ID" value="KKN09500.1"/>
    <property type="molecule type" value="Genomic_DNA"/>
</dbReference>
<reference evidence="1" key="1">
    <citation type="journal article" date="2015" name="Nature">
        <title>Complex archaea that bridge the gap between prokaryotes and eukaryotes.</title>
        <authorList>
            <person name="Spang A."/>
            <person name="Saw J.H."/>
            <person name="Jorgensen S.L."/>
            <person name="Zaremba-Niedzwiedzka K."/>
            <person name="Martijn J."/>
            <person name="Lind A.E."/>
            <person name="van Eijk R."/>
            <person name="Schleper C."/>
            <person name="Guy L."/>
            <person name="Ettema T.J."/>
        </authorList>
    </citation>
    <scope>NUCLEOTIDE SEQUENCE</scope>
</reference>
<proteinExistence type="predicted"/>
<sequence>MSRQTRHIICETREEYLEKCIEHKIPGDRFEVKVCVDRHEAPAELCDGVDYCKSLQIRLDDDGTVACFWNEFEHGSSSECVYDIPYEEFFKFMLPVLRRLKKKYGQVETS</sequence>